<evidence type="ECO:0000313" key="3">
    <source>
        <dbReference type="EMBL" id="CAG5054669.1"/>
    </source>
</evidence>
<feature type="region of interest" description="Disordered" evidence="1">
    <location>
        <begin position="476"/>
        <end position="505"/>
    </location>
</feature>
<dbReference type="OrthoDB" id="7487594at2759"/>
<sequence length="505" mass="53609">MQLGNTWCWFMVLAICSAEKWRFPETESIRIDSKVRFTQSDQPSSDSQNSVSTRDRINVQLDEIPVREPSEADGFYNQPSSPRRYPSRVEVNSGSRLDLQRRNYNQRDRDRQRNPMYESDGTLDSLQVCKCSPTPSCGQRSDSSRVCGANMYLCCYSEHKQRPSEYFNELVDERPMLLPGQFLSAGPFPPPPDTLLTGHYEPGHAHEAALLSAMGSRPGILVGPQGPKEIFNPAQRPTNVNSRPSVLVGPDGLTGIFGPNNKQILVGPDGPTGIIGPTDSSTGNYEPTRRPFNNNVNIINSSKRPVLVGPNGPTGIVGPTGSPTGIYGDTRRPFNNEGNTINSSNRPVLVGPEGPTGVIGPSDNPSILVGPNGPTGTIGPSQKPVLVGPEGPTGIIGPNEGTRLGGYRDPQDVRPSETAQRPVLVGPGGPTGIIGPGYNPRGVLVGPGGPTGVIGPGRPVLIGPGGPTGVIGPNYGRQYPGGRRPILVGPGGPTGRIGPYGNYGK</sequence>
<evidence type="ECO:0000313" key="4">
    <source>
        <dbReference type="Proteomes" id="UP000691718"/>
    </source>
</evidence>
<protein>
    <submittedName>
        <fullName evidence="3">(apollo) hypothetical protein</fullName>
    </submittedName>
</protein>
<feature type="region of interest" description="Disordered" evidence="1">
    <location>
        <begin position="304"/>
        <end position="326"/>
    </location>
</feature>
<feature type="chain" id="PRO_5035909301" evidence="2">
    <location>
        <begin position="19"/>
        <end position="505"/>
    </location>
</feature>
<keyword evidence="4" id="KW-1185">Reference proteome</keyword>
<dbReference type="EMBL" id="CAJQZP010001568">
    <property type="protein sequence ID" value="CAG5054669.1"/>
    <property type="molecule type" value="Genomic_DNA"/>
</dbReference>
<organism evidence="3 4">
    <name type="scientific">Parnassius apollo</name>
    <name type="common">Apollo butterfly</name>
    <name type="synonym">Papilio apollo</name>
    <dbReference type="NCBI Taxonomy" id="110799"/>
    <lineage>
        <taxon>Eukaryota</taxon>
        <taxon>Metazoa</taxon>
        <taxon>Ecdysozoa</taxon>
        <taxon>Arthropoda</taxon>
        <taxon>Hexapoda</taxon>
        <taxon>Insecta</taxon>
        <taxon>Pterygota</taxon>
        <taxon>Neoptera</taxon>
        <taxon>Endopterygota</taxon>
        <taxon>Lepidoptera</taxon>
        <taxon>Glossata</taxon>
        <taxon>Ditrysia</taxon>
        <taxon>Papilionoidea</taxon>
        <taxon>Papilionidae</taxon>
        <taxon>Parnassiinae</taxon>
        <taxon>Parnassini</taxon>
        <taxon>Parnassius</taxon>
        <taxon>Parnassius</taxon>
    </lineage>
</organism>
<feature type="region of interest" description="Disordered" evidence="1">
    <location>
        <begin position="37"/>
        <end position="120"/>
    </location>
</feature>
<evidence type="ECO:0000256" key="2">
    <source>
        <dbReference type="SAM" id="SignalP"/>
    </source>
</evidence>
<reference evidence="3" key="1">
    <citation type="submission" date="2021-04" db="EMBL/GenBank/DDBJ databases">
        <authorList>
            <person name="Tunstrom K."/>
        </authorList>
    </citation>
    <scope>NUCLEOTIDE SEQUENCE</scope>
</reference>
<feature type="signal peptide" evidence="2">
    <location>
        <begin position="1"/>
        <end position="18"/>
    </location>
</feature>
<evidence type="ECO:0000256" key="1">
    <source>
        <dbReference type="SAM" id="MobiDB-lite"/>
    </source>
</evidence>
<dbReference type="Proteomes" id="UP000691718">
    <property type="component" value="Unassembled WGS sequence"/>
</dbReference>
<feature type="compositionally biased region" description="Basic and acidic residues" evidence="1">
    <location>
        <begin position="98"/>
        <end position="113"/>
    </location>
</feature>
<keyword evidence="2" id="KW-0732">Signal</keyword>
<accession>A0A8S3Y5S5</accession>
<gene>
    <name evidence="3" type="ORF">PAPOLLO_LOCUS26044</name>
</gene>
<comment type="caution">
    <text evidence="3">The sequence shown here is derived from an EMBL/GenBank/DDBJ whole genome shotgun (WGS) entry which is preliminary data.</text>
</comment>
<proteinExistence type="predicted"/>
<feature type="compositionally biased region" description="Low complexity" evidence="1">
    <location>
        <begin position="39"/>
        <end position="52"/>
    </location>
</feature>
<dbReference type="AlphaFoldDB" id="A0A8S3Y5S5"/>
<name>A0A8S3Y5S5_PARAO</name>